<dbReference type="SUPFAM" id="SSF56003">
    <property type="entry name" value="Molybdenum cofactor-binding domain"/>
    <property type="match status" value="1"/>
</dbReference>
<comment type="similarity">
    <text evidence="3">Belongs to the xanthine dehydrogenase family.</text>
</comment>
<keyword evidence="10" id="KW-0408">Iron</keyword>
<keyword evidence="8" id="KW-0274">FAD</keyword>
<dbReference type="Proteomes" id="UP000265520">
    <property type="component" value="Unassembled WGS sequence"/>
</dbReference>
<dbReference type="InterPro" id="IPR016208">
    <property type="entry name" value="Ald_Oxase/xanthine_DH-like"/>
</dbReference>
<dbReference type="GO" id="GO:0051537">
    <property type="term" value="F:2 iron, 2 sulfur cluster binding"/>
    <property type="evidence" value="ECO:0007669"/>
    <property type="project" value="UniProtKB-KW"/>
</dbReference>
<feature type="non-terminal residue" evidence="14">
    <location>
        <position position="1"/>
    </location>
</feature>
<dbReference type="Gene3D" id="3.30.365.10">
    <property type="entry name" value="Aldehyde oxidase/xanthine dehydrogenase, molybdopterin binding domain"/>
    <property type="match status" value="3"/>
</dbReference>
<evidence type="ECO:0000256" key="1">
    <source>
        <dbReference type="ARBA" id="ARBA00001924"/>
    </source>
</evidence>
<proteinExistence type="inferred from homology"/>
<evidence type="ECO:0000313" key="14">
    <source>
        <dbReference type="EMBL" id="MCH86343.1"/>
    </source>
</evidence>
<comment type="cofactor">
    <cofactor evidence="12">
        <name>[2Fe-2S] cluster</name>
        <dbReference type="ChEBI" id="CHEBI:190135"/>
    </cofactor>
</comment>
<keyword evidence="15" id="KW-1185">Reference proteome</keyword>
<evidence type="ECO:0000256" key="9">
    <source>
        <dbReference type="ARBA" id="ARBA00023002"/>
    </source>
</evidence>
<name>A0A392MGM6_9FABA</name>
<keyword evidence="6" id="KW-0001">2Fe-2S</keyword>
<dbReference type="AlphaFoldDB" id="A0A392MGM6"/>
<feature type="domain" description="Aldehyde oxidase/xanthine dehydrogenase first molybdopterin binding" evidence="13">
    <location>
        <begin position="149"/>
        <end position="250"/>
    </location>
</feature>
<dbReference type="GO" id="GO:0005506">
    <property type="term" value="F:iron ion binding"/>
    <property type="evidence" value="ECO:0007669"/>
    <property type="project" value="InterPro"/>
</dbReference>
<organism evidence="14 15">
    <name type="scientific">Trifolium medium</name>
    <dbReference type="NCBI Taxonomy" id="97028"/>
    <lineage>
        <taxon>Eukaryota</taxon>
        <taxon>Viridiplantae</taxon>
        <taxon>Streptophyta</taxon>
        <taxon>Embryophyta</taxon>
        <taxon>Tracheophyta</taxon>
        <taxon>Spermatophyta</taxon>
        <taxon>Magnoliopsida</taxon>
        <taxon>eudicotyledons</taxon>
        <taxon>Gunneridae</taxon>
        <taxon>Pentapetalae</taxon>
        <taxon>rosids</taxon>
        <taxon>fabids</taxon>
        <taxon>Fabales</taxon>
        <taxon>Fabaceae</taxon>
        <taxon>Papilionoideae</taxon>
        <taxon>50 kb inversion clade</taxon>
        <taxon>NPAAA clade</taxon>
        <taxon>Hologalegina</taxon>
        <taxon>IRL clade</taxon>
        <taxon>Trifolieae</taxon>
        <taxon>Trifolium</taxon>
    </lineage>
</organism>
<dbReference type="GO" id="GO:0016491">
    <property type="term" value="F:oxidoreductase activity"/>
    <property type="evidence" value="ECO:0007669"/>
    <property type="project" value="UniProtKB-KW"/>
</dbReference>
<feature type="non-terminal residue" evidence="14">
    <location>
        <position position="320"/>
    </location>
</feature>
<dbReference type="EMBL" id="LXQA010010163">
    <property type="protein sequence ID" value="MCH86343.1"/>
    <property type="molecule type" value="Genomic_DNA"/>
</dbReference>
<keyword evidence="11" id="KW-0411">Iron-sulfur</keyword>
<dbReference type="Pfam" id="PF02738">
    <property type="entry name" value="MoCoBD_1"/>
    <property type="match status" value="1"/>
</dbReference>
<keyword evidence="4" id="KW-0500">Molybdenum</keyword>
<evidence type="ECO:0000256" key="7">
    <source>
        <dbReference type="ARBA" id="ARBA00022723"/>
    </source>
</evidence>
<dbReference type="FunFam" id="3.30.365.10:FF:000003">
    <property type="entry name" value="Aldehyde oxidase 1"/>
    <property type="match status" value="1"/>
</dbReference>
<accession>A0A392MGM6</accession>
<evidence type="ECO:0000256" key="12">
    <source>
        <dbReference type="ARBA" id="ARBA00034078"/>
    </source>
</evidence>
<evidence type="ECO:0000259" key="13">
    <source>
        <dbReference type="Pfam" id="PF02738"/>
    </source>
</evidence>
<comment type="cofactor">
    <cofactor evidence="2">
        <name>FAD</name>
        <dbReference type="ChEBI" id="CHEBI:57692"/>
    </cofactor>
</comment>
<comment type="caution">
    <text evidence="14">The sequence shown here is derived from an EMBL/GenBank/DDBJ whole genome shotgun (WGS) entry which is preliminary data.</text>
</comment>
<keyword evidence="7" id="KW-0479">Metal-binding</keyword>
<dbReference type="InterPro" id="IPR037165">
    <property type="entry name" value="AldOxase/xan_DH_Mopterin-bd_sf"/>
</dbReference>
<protein>
    <submittedName>
        <fullName evidence="14">Xanthine dehydrogenase 1-like</fullName>
    </submittedName>
</protein>
<dbReference type="InterPro" id="IPR008274">
    <property type="entry name" value="AldOxase/xan_DH_MoCoBD1"/>
</dbReference>
<reference evidence="14 15" key="1">
    <citation type="journal article" date="2018" name="Front. Plant Sci.">
        <title>Red Clover (Trifolium pratense) and Zigzag Clover (T. medium) - A Picture of Genomic Similarities and Differences.</title>
        <authorList>
            <person name="Dluhosova J."/>
            <person name="Istvanek J."/>
            <person name="Nedelnik J."/>
            <person name="Repkova J."/>
        </authorList>
    </citation>
    <scope>NUCLEOTIDE SEQUENCE [LARGE SCALE GENOMIC DNA]</scope>
    <source>
        <strain evidence="15">cv. 10/8</strain>
        <tissue evidence="14">Leaf</tissue>
    </source>
</reference>
<evidence type="ECO:0000256" key="6">
    <source>
        <dbReference type="ARBA" id="ARBA00022714"/>
    </source>
</evidence>
<dbReference type="Gene3D" id="3.90.1170.50">
    <property type="entry name" value="Aldehyde oxidase/xanthine dehydrogenase, a/b hammerhead"/>
    <property type="match status" value="1"/>
</dbReference>
<comment type="cofactor">
    <cofactor evidence="1">
        <name>Mo-molybdopterin</name>
        <dbReference type="ChEBI" id="CHEBI:71302"/>
    </cofactor>
</comment>
<evidence type="ECO:0000256" key="11">
    <source>
        <dbReference type="ARBA" id="ARBA00023014"/>
    </source>
</evidence>
<dbReference type="PANTHER" id="PTHR45444">
    <property type="entry name" value="XANTHINE DEHYDROGENASE"/>
    <property type="match status" value="1"/>
</dbReference>
<evidence type="ECO:0000313" key="15">
    <source>
        <dbReference type="Proteomes" id="UP000265520"/>
    </source>
</evidence>
<sequence>VIGVVVADTHENAKTAARKVHVEYEELPAILSIQDAINARSFHPNTEKHMSKGDVDHCFQSGKCDRIIEGEVQIGGQEHFYLEPNSSVIWTLDGGNEVHMISSTQAPQKHQKYVSHVLGLPMSKVVCKTKRIGGGFGGKETRSAFIAAAVSVGFTNEGKVLALDLEIYNNAGNSLDLSLAILERAMFHSDNVYEIPNVRIMGKVCFTNFPSNTAFRGFGGPQGMLITENWIQRIAVELNMSPEVIREINFQGEGSLLHYGQILEHCPLSQLWNELKLSCDFVKTREEVDQFNAHNRWKKRGIAMVPTKFGISFTTKFMNQ</sequence>
<keyword evidence="9" id="KW-0560">Oxidoreductase</keyword>
<evidence type="ECO:0000256" key="5">
    <source>
        <dbReference type="ARBA" id="ARBA00022630"/>
    </source>
</evidence>
<evidence type="ECO:0000256" key="2">
    <source>
        <dbReference type="ARBA" id="ARBA00001974"/>
    </source>
</evidence>
<evidence type="ECO:0000256" key="10">
    <source>
        <dbReference type="ARBA" id="ARBA00023004"/>
    </source>
</evidence>
<evidence type="ECO:0000256" key="8">
    <source>
        <dbReference type="ARBA" id="ARBA00022827"/>
    </source>
</evidence>
<evidence type="ECO:0000256" key="3">
    <source>
        <dbReference type="ARBA" id="ARBA00006849"/>
    </source>
</evidence>
<gene>
    <name evidence="14" type="ORF">A2U01_0007198</name>
</gene>
<evidence type="ECO:0000256" key="4">
    <source>
        <dbReference type="ARBA" id="ARBA00022505"/>
    </source>
</evidence>
<dbReference type="PANTHER" id="PTHR45444:SF3">
    <property type="entry name" value="XANTHINE DEHYDROGENASE"/>
    <property type="match status" value="1"/>
</dbReference>
<keyword evidence="5" id="KW-0285">Flavoprotein</keyword>